<proteinExistence type="predicted"/>
<dbReference type="EMBL" id="JAHZUY010000103">
    <property type="protein sequence ID" value="MBW8271442.1"/>
    <property type="molecule type" value="Genomic_DNA"/>
</dbReference>
<gene>
    <name evidence="2" type="ORF">K1J50_18345</name>
</gene>
<name>A0ABS7F740_9PROT</name>
<keyword evidence="3" id="KW-1185">Reference proteome</keyword>
<organism evidence="2 3">
    <name type="scientific">Caldovatus aquaticus</name>
    <dbReference type="NCBI Taxonomy" id="2865671"/>
    <lineage>
        <taxon>Bacteria</taxon>
        <taxon>Pseudomonadati</taxon>
        <taxon>Pseudomonadota</taxon>
        <taxon>Alphaproteobacteria</taxon>
        <taxon>Acetobacterales</taxon>
        <taxon>Roseomonadaceae</taxon>
        <taxon>Caldovatus</taxon>
    </lineage>
</organism>
<feature type="compositionally biased region" description="Basic and acidic residues" evidence="1">
    <location>
        <begin position="76"/>
        <end position="100"/>
    </location>
</feature>
<reference evidence="2 3" key="1">
    <citation type="submission" date="2021-08" db="EMBL/GenBank/DDBJ databases">
        <title>Caldovatus sediminis gen. nov., sp. nov., a moderately thermophilic bacterium isolated from a hot spring.</title>
        <authorList>
            <person name="Hu C.-J."/>
            <person name="Li W.-J."/>
            <person name="Xian W.-D."/>
        </authorList>
    </citation>
    <scope>NUCLEOTIDE SEQUENCE [LARGE SCALE GENOMIC DNA]</scope>
    <source>
        <strain evidence="2 3">SYSU G05006</strain>
    </source>
</reference>
<evidence type="ECO:0000313" key="3">
    <source>
        <dbReference type="Proteomes" id="UP001519924"/>
    </source>
</evidence>
<accession>A0ABS7F740</accession>
<dbReference type="Proteomes" id="UP001519924">
    <property type="component" value="Unassembled WGS sequence"/>
</dbReference>
<evidence type="ECO:0000313" key="2">
    <source>
        <dbReference type="EMBL" id="MBW8271442.1"/>
    </source>
</evidence>
<sequence>MARVTAERLQVGAEARGLGAGTLGLVGERGDVARVLRRGLGECGRIGCRRTAGHRRVEACGIALGAEVPSGQGGDSEGHRETDRQRLPAEQRQDGRARHG</sequence>
<comment type="caution">
    <text evidence="2">The sequence shown here is derived from an EMBL/GenBank/DDBJ whole genome shotgun (WGS) entry which is preliminary data.</text>
</comment>
<protein>
    <submittedName>
        <fullName evidence="2">Uncharacterized protein</fullName>
    </submittedName>
</protein>
<dbReference type="RefSeq" id="WP_220119203.1">
    <property type="nucleotide sequence ID" value="NZ_JAHZUY010000103.1"/>
</dbReference>
<evidence type="ECO:0000256" key="1">
    <source>
        <dbReference type="SAM" id="MobiDB-lite"/>
    </source>
</evidence>
<feature type="region of interest" description="Disordered" evidence="1">
    <location>
        <begin position="66"/>
        <end position="100"/>
    </location>
</feature>